<sequence>MFRAATFMRKNDFQGALAEINRVLRFKLALECLELRFCFYLALERYQSATCDVQAILTLYPDYRMFDGRVAASKLHTLVHEHAENRTTADCWLQLYERWSSVDDIGSLSVIYQMLESDATKGVLYFRQSLLLLRYGFLLPENKACQDPLSASGAILQQFDILPEMYQTSSSSSSSSSPLHPPSSPAAPPPPPLLPCSCCLCFSSCSCSFSSFCYSCSCSCSYSSSLFSLLPSPSPFPFPTPAPASPPAPAPAPPPPPFASSASASPSPSVATALPATAPPLPLLLLLLLCVLKTKII</sequence>
<accession>A0AAD2A478</accession>
<evidence type="ECO:0000313" key="3">
    <source>
        <dbReference type="Proteomes" id="UP000834106"/>
    </source>
</evidence>
<dbReference type="Proteomes" id="UP000834106">
    <property type="component" value="Chromosome 18"/>
</dbReference>
<keyword evidence="3" id="KW-1185">Reference proteome</keyword>
<feature type="compositionally biased region" description="Low complexity" evidence="1">
    <location>
        <begin position="169"/>
        <end position="178"/>
    </location>
</feature>
<feature type="region of interest" description="Disordered" evidence="1">
    <location>
        <begin position="241"/>
        <end position="267"/>
    </location>
</feature>
<dbReference type="PANTHER" id="PTHR44203:SF2">
    <property type="entry name" value="ETO1-LIKE PROTEIN 1"/>
    <property type="match status" value="1"/>
</dbReference>
<protein>
    <submittedName>
        <fullName evidence="2">Uncharacterized protein</fullName>
    </submittedName>
</protein>
<evidence type="ECO:0000256" key="1">
    <source>
        <dbReference type="SAM" id="MobiDB-lite"/>
    </source>
</evidence>
<feature type="region of interest" description="Disordered" evidence="1">
    <location>
        <begin position="167"/>
        <end position="186"/>
    </location>
</feature>
<name>A0AAD2A478_9LAMI</name>
<dbReference type="EMBL" id="OU503053">
    <property type="protein sequence ID" value="CAI9781112.1"/>
    <property type="molecule type" value="Genomic_DNA"/>
</dbReference>
<dbReference type="GO" id="GO:0010105">
    <property type="term" value="P:negative regulation of ethylene-activated signaling pathway"/>
    <property type="evidence" value="ECO:0007669"/>
    <property type="project" value="InterPro"/>
</dbReference>
<dbReference type="InterPro" id="IPR044631">
    <property type="entry name" value="ETO1-like"/>
</dbReference>
<dbReference type="AlphaFoldDB" id="A0AAD2A478"/>
<gene>
    <name evidence="2" type="ORF">FPE_LOCUS28542</name>
</gene>
<dbReference type="PANTHER" id="PTHR44203">
    <property type="entry name" value="ETO1-RELATED"/>
    <property type="match status" value="1"/>
</dbReference>
<reference evidence="2" key="1">
    <citation type="submission" date="2023-05" db="EMBL/GenBank/DDBJ databases">
        <authorList>
            <person name="Huff M."/>
        </authorList>
    </citation>
    <scope>NUCLEOTIDE SEQUENCE</scope>
</reference>
<feature type="compositionally biased region" description="Pro residues" evidence="1">
    <location>
        <begin position="241"/>
        <end position="258"/>
    </location>
</feature>
<evidence type="ECO:0000313" key="2">
    <source>
        <dbReference type="EMBL" id="CAI9781112.1"/>
    </source>
</evidence>
<proteinExistence type="predicted"/>
<organism evidence="2 3">
    <name type="scientific">Fraxinus pennsylvanica</name>
    <dbReference type="NCBI Taxonomy" id="56036"/>
    <lineage>
        <taxon>Eukaryota</taxon>
        <taxon>Viridiplantae</taxon>
        <taxon>Streptophyta</taxon>
        <taxon>Embryophyta</taxon>
        <taxon>Tracheophyta</taxon>
        <taxon>Spermatophyta</taxon>
        <taxon>Magnoliopsida</taxon>
        <taxon>eudicotyledons</taxon>
        <taxon>Gunneridae</taxon>
        <taxon>Pentapetalae</taxon>
        <taxon>asterids</taxon>
        <taxon>lamiids</taxon>
        <taxon>Lamiales</taxon>
        <taxon>Oleaceae</taxon>
        <taxon>Oleeae</taxon>
        <taxon>Fraxinus</taxon>
    </lineage>
</organism>